<dbReference type="KEGG" id="dan:6498779"/>
<sequence length="298" mass="33523">MQRTAFKAACYRVLSKMNLQQQQREYHHTTLQVQELQDCGAGSTAAARTTDTASAVEPNRSRSFLSSLDLLGRLFHGRLYLLGGRPVPPRFLRLLIGDRTLSFSSDEDEEFRQRLGMQLKELRDVLHGNEETDDLDQPDESRYMEGEEAAAGPYASASTEAWGEDLTEEDKEDIRTVRMTQRGEGGDADIGDELRETAEKQEFVEPEAELDEEDALRSEVEETSDPHHQMRDGEVDGVYWTGEGERIVTINREKPRVGPSGYISGEGEEVPAVEDRPMPDTRSQAQEQNLPSEADSDE</sequence>
<feature type="compositionally biased region" description="Basic and acidic residues" evidence="1">
    <location>
        <begin position="192"/>
        <end position="203"/>
    </location>
</feature>
<evidence type="ECO:0000256" key="1">
    <source>
        <dbReference type="SAM" id="MobiDB-lite"/>
    </source>
</evidence>
<dbReference type="GeneID" id="6498779"/>
<accession>B3N101</accession>
<dbReference type="OrthoDB" id="7864428at2759"/>
<feature type="region of interest" description="Disordered" evidence="1">
    <location>
        <begin position="145"/>
        <end position="238"/>
    </location>
</feature>
<evidence type="ECO:0000313" key="3">
    <source>
        <dbReference type="Proteomes" id="UP000007801"/>
    </source>
</evidence>
<organism evidence="2 3">
    <name type="scientific">Drosophila ananassae</name>
    <name type="common">Fruit fly</name>
    <dbReference type="NCBI Taxonomy" id="7217"/>
    <lineage>
        <taxon>Eukaryota</taxon>
        <taxon>Metazoa</taxon>
        <taxon>Ecdysozoa</taxon>
        <taxon>Arthropoda</taxon>
        <taxon>Hexapoda</taxon>
        <taxon>Insecta</taxon>
        <taxon>Pterygota</taxon>
        <taxon>Neoptera</taxon>
        <taxon>Endopterygota</taxon>
        <taxon>Diptera</taxon>
        <taxon>Brachycera</taxon>
        <taxon>Muscomorpha</taxon>
        <taxon>Ephydroidea</taxon>
        <taxon>Drosophilidae</taxon>
        <taxon>Drosophila</taxon>
        <taxon>Sophophora</taxon>
    </lineage>
</organism>
<evidence type="ECO:0000313" key="2">
    <source>
        <dbReference type="EMBL" id="EDV30036.1"/>
    </source>
</evidence>
<name>B3N101_DROAN</name>
<dbReference type="OMA" id="YLKSTHH"/>
<feature type="region of interest" description="Disordered" evidence="1">
    <location>
        <begin position="250"/>
        <end position="298"/>
    </location>
</feature>
<gene>
    <name evidence="2" type="primary">Dana\GF15978</name>
    <name evidence="2" type="synonym">dana_GLEANR_17073</name>
    <name evidence="2" type="ORF">GF15978</name>
</gene>
<keyword evidence="3" id="KW-1185">Reference proteome</keyword>
<feature type="compositionally biased region" description="Acidic residues" evidence="1">
    <location>
        <begin position="162"/>
        <end position="171"/>
    </location>
</feature>
<dbReference type="Proteomes" id="UP000007801">
    <property type="component" value="Unassembled WGS sequence"/>
</dbReference>
<feature type="compositionally biased region" description="Basic and acidic residues" evidence="1">
    <location>
        <begin position="215"/>
        <end position="234"/>
    </location>
</feature>
<dbReference type="EMBL" id="CH902650">
    <property type="protein sequence ID" value="EDV30036.1"/>
    <property type="molecule type" value="Genomic_DNA"/>
</dbReference>
<dbReference type="InParanoid" id="B3N101"/>
<dbReference type="PhylomeDB" id="B3N101"/>
<dbReference type="STRING" id="7217.B3N101"/>
<dbReference type="HOGENOM" id="CLU_934676_0_0_1"/>
<dbReference type="AlphaFoldDB" id="B3N101"/>
<feature type="compositionally biased region" description="Acidic residues" evidence="1">
    <location>
        <begin position="204"/>
        <end position="214"/>
    </location>
</feature>
<feature type="compositionally biased region" description="Polar residues" evidence="1">
    <location>
        <begin position="281"/>
        <end position="291"/>
    </location>
</feature>
<reference evidence="2 3" key="1">
    <citation type="journal article" date="2007" name="Nature">
        <title>Evolution of genes and genomes on the Drosophila phylogeny.</title>
        <authorList>
            <consortium name="Drosophila 12 Genomes Consortium"/>
            <person name="Clark A.G."/>
            <person name="Eisen M.B."/>
            <person name="Smith D.R."/>
            <person name="Bergman C.M."/>
            <person name="Oliver B."/>
            <person name="Markow T.A."/>
            <person name="Kaufman T.C."/>
            <person name="Kellis M."/>
            <person name="Gelbart W."/>
            <person name="Iyer V.N."/>
            <person name="Pollard D.A."/>
            <person name="Sackton T.B."/>
            <person name="Larracuente A.M."/>
            <person name="Singh N.D."/>
            <person name="Abad J.P."/>
            <person name="Abt D.N."/>
            <person name="Adryan B."/>
            <person name="Aguade M."/>
            <person name="Akashi H."/>
            <person name="Anderson W.W."/>
            <person name="Aquadro C.F."/>
            <person name="Ardell D.H."/>
            <person name="Arguello R."/>
            <person name="Artieri C.G."/>
            <person name="Barbash D.A."/>
            <person name="Barker D."/>
            <person name="Barsanti P."/>
            <person name="Batterham P."/>
            <person name="Batzoglou S."/>
            <person name="Begun D."/>
            <person name="Bhutkar A."/>
            <person name="Blanco E."/>
            <person name="Bosak S.A."/>
            <person name="Bradley R.K."/>
            <person name="Brand A.D."/>
            <person name="Brent M.R."/>
            <person name="Brooks A.N."/>
            <person name="Brown R.H."/>
            <person name="Butlin R.K."/>
            <person name="Caggese C."/>
            <person name="Calvi B.R."/>
            <person name="Bernardo de Carvalho A."/>
            <person name="Caspi A."/>
            <person name="Castrezana S."/>
            <person name="Celniker S.E."/>
            <person name="Chang J.L."/>
            <person name="Chapple C."/>
            <person name="Chatterji S."/>
            <person name="Chinwalla A."/>
            <person name="Civetta A."/>
            <person name="Clifton S.W."/>
            <person name="Comeron J.M."/>
            <person name="Costello J.C."/>
            <person name="Coyne J.A."/>
            <person name="Daub J."/>
            <person name="David R.G."/>
            <person name="Delcher A.L."/>
            <person name="Delehaunty K."/>
            <person name="Do C.B."/>
            <person name="Ebling H."/>
            <person name="Edwards K."/>
            <person name="Eickbush T."/>
            <person name="Evans J.D."/>
            <person name="Filipski A."/>
            <person name="Findeiss S."/>
            <person name="Freyhult E."/>
            <person name="Fulton L."/>
            <person name="Fulton R."/>
            <person name="Garcia A.C."/>
            <person name="Gardiner A."/>
            <person name="Garfield D.A."/>
            <person name="Garvin B.E."/>
            <person name="Gibson G."/>
            <person name="Gilbert D."/>
            <person name="Gnerre S."/>
            <person name="Godfrey J."/>
            <person name="Good R."/>
            <person name="Gotea V."/>
            <person name="Gravely B."/>
            <person name="Greenberg A.J."/>
            <person name="Griffiths-Jones S."/>
            <person name="Gross S."/>
            <person name="Guigo R."/>
            <person name="Gustafson E.A."/>
            <person name="Haerty W."/>
            <person name="Hahn M.W."/>
            <person name="Halligan D.L."/>
            <person name="Halpern A.L."/>
            <person name="Halter G.M."/>
            <person name="Han M.V."/>
            <person name="Heger A."/>
            <person name="Hillier L."/>
            <person name="Hinrichs A.S."/>
            <person name="Holmes I."/>
            <person name="Hoskins R.A."/>
            <person name="Hubisz M.J."/>
            <person name="Hultmark D."/>
            <person name="Huntley M.A."/>
            <person name="Jaffe D.B."/>
            <person name="Jagadeeshan S."/>
            <person name="Jeck W.R."/>
            <person name="Johnson J."/>
            <person name="Jones C.D."/>
            <person name="Jordan W.C."/>
            <person name="Karpen G.H."/>
            <person name="Kataoka E."/>
            <person name="Keightley P.D."/>
            <person name="Kheradpour P."/>
            <person name="Kirkness E.F."/>
            <person name="Koerich L.B."/>
            <person name="Kristiansen K."/>
            <person name="Kudrna D."/>
            <person name="Kulathinal R.J."/>
            <person name="Kumar S."/>
            <person name="Kwok R."/>
            <person name="Lander E."/>
            <person name="Langley C.H."/>
            <person name="Lapoint R."/>
            <person name="Lazzaro B.P."/>
            <person name="Lee S.J."/>
            <person name="Levesque L."/>
            <person name="Li R."/>
            <person name="Lin C.F."/>
            <person name="Lin M.F."/>
            <person name="Lindblad-Toh K."/>
            <person name="Llopart A."/>
            <person name="Long M."/>
            <person name="Low L."/>
            <person name="Lozovsky E."/>
            <person name="Lu J."/>
            <person name="Luo M."/>
            <person name="Machado C.A."/>
            <person name="Makalowski W."/>
            <person name="Marzo M."/>
            <person name="Matsuda M."/>
            <person name="Matzkin L."/>
            <person name="McAllister B."/>
            <person name="McBride C.S."/>
            <person name="McKernan B."/>
            <person name="McKernan K."/>
            <person name="Mendez-Lago M."/>
            <person name="Minx P."/>
            <person name="Mollenhauer M.U."/>
            <person name="Montooth K."/>
            <person name="Mount S.M."/>
            <person name="Mu X."/>
            <person name="Myers E."/>
            <person name="Negre B."/>
            <person name="Newfeld S."/>
            <person name="Nielsen R."/>
            <person name="Noor M.A."/>
            <person name="O'Grady P."/>
            <person name="Pachter L."/>
            <person name="Papaceit M."/>
            <person name="Parisi M.J."/>
            <person name="Parisi M."/>
            <person name="Parts L."/>
            <person name="Pedersen J.S."/>
            <person name="Pesole G."/>
            <person name="Phillippy A.M."/>
            <person name="Ponting C.P."/>
            <person name="Pop M."/>
            <person name="Porcelli D."/>
            <person name="Powell J.R."/>
            <person name="Prohaska S."/>
            <person name="Pruitt K."/>
            <person name="Puig M."/>
            <person name="Quesneville H."/>
            <person name="Ram K.R."/>
            <person name="Rand D."/>
            <person name="Rasmussen M.D."/>
            <person name="Reed L.K."/>
            <person name="Reenan R."/>
            <person name="Reily A."/>
            <person name="Remington K.A."/>
            <person name="Rieger T.T."/>
            <person name="Ritchie M.G."/>
            <person name="Robin C."/>
            <person name="Rogers Y.H."/>
            <person name="Rohde C."/>
            <person name="Rozas J."/>
            <person name="Rubenfield M.J."/>
            <person name="Ruiz A."/>
            <person name="Russo S."/>
            <person name="Salzberg S.L."/>
            <person name="Sanchez-Gracia A."/>
            <person name="Saranga D.J."/>
            <person name="Sato H."/>
            <person name="Schaeffer S.W."/>
            <person name="Schatz M.C."/>
            <person name="Schlenke T."/>
            <person name="Schwartz R."/>
            <person name="Segarra C."/>
            <person name="Singh R.S."/>
            <person name="Sirot L."/>
            <person name="Sirota M."/>
            <person name="Sisneros N.B."/>
            <person name="Smith C.D."/>
            <person name="Smith T.F."/>
            <person name="Spieth J."/>
            <person name="Stage D.E."/>
            <person name="Stark A."/>
            <person name="Stephan W."/>
            <person name="Strausberg R.L."/>
            <person name="Strempel S."/>
            <person name="Sturgill D."/>
            <person name="Sutton G."/>
            <person name="Sutton G.G."/>
            <person name="Tao W."/>
            <person name="Teichmann S."/>
            <person name="Tobari Y.N."/>
            <person name="Tomimura Y."/>
            <person name="Tsolas J.M."/>
            <person name="Valente V.L."/>
            <person name="Venter E."/>
            <person name="Venter J.C."/>
            <person name="Vicario S."/>
            <person name="Vieira F.G."/>
            <person name="Vilella A.J."/>
            <person name="Villasante A."/>
            <person name="Walenz B."/>
            <person name="Wang J."/>
            <person name="Wasserman M."/>
            <person name="Watts T."/>
            <person name="Wilson D."/>
            <person name="Wilson R.K."/>
            <person name="Wing R.A."/>
            <person name="Wolfner M.F."/>
            <person name="Wong A."/>
            <person name="Wong G.K."/>
            <person name="Wu C.I."/>
            <person name="Wu G."/>
            <person name="Yamamoto D."/>
            <person name="Yang H.P."/>
            <person name="Yang S.P."/>
            <person name="Yorke J.A."/>
            <person name="Yoshida K."/>
            <person name="Zdobnov E."/>
            <person name="Zhang P."/>
            <person name="Zhang Y."/>
            <person name="Zimin A.V."/>
            <person name="Baldwin J."/>
            <person name="Abdouelleil A."/>
            <person name="Abdulkadir J."/>
            <person name="Abebe A."/>
            <person name="Abera B."/>
            <person name="Abreu J."/>
            <person name="Acer S.C."/>
            <person name="Aftuck L."/>
            <person name="Alexander A."/>
            <person name="An P."/>
            <person name="Anderson E."/>
            <person name="Anderson S."/>
            <person name="Arachi H."/>
            <person name="Azer M."/>
            <person name="Bachantsang P."/>
            <person name="Barry A."/>
            <person name="Bayul T."/>
            <person name="Berlin A."/>
            <person name="Bessette D."/>
            <person name="Bloom T."/>
            <person name="Blye J."/>
            <person name="Boguslavskiy L."/>
            <person name="Bonnet C."/>
            <person name="Boukhgalter B."/>
            <person name="Bourzgui I."/>
            <person name="Brown A."/>
            <person name="Cahill P."/>
            <person name="Channer S."/>
            <person name="Cheshatsang Y."/>
            <person name="Chuda L."/>
            <person name="Citroen M."/>
            <person name="Collymore A."/>
            <person name="Cooke P."/>
            <person name="Costello M."/>
            <person name="D'Aco K."/>
            <person name="Daza R."/>
            <person name="De Haan G."/>
            <person name="DeGray S."/>
            <person name="DeMaso C."/>
            <person name="Dhargay N."/>
            <person name="Dooley K."/>
            <person name="Dooley E."/>
            <person name="Doricent M."/>
            <person name="Dorje P."/>
            <person name="Dorjee K."/>
            <person name="Dupes A."/>
            <person name="Elong R."/>
            <person name="Falk J."/>
            <person name="Farina A."/>
            <person name="Faro S."/>
            <person name="Ferguson D."/>
            <person name="Fisher S."/>
            <person name="Foley C.D."/>
            <person name="Franke A."/>
            <person name="Friedrich D."/>
            <person name="Gadbois L."/>
            <person name="Gearin G."/>
            <person name="Gearin C.R."/>
            <person name="Giannoukos G."/>
            <person name="Goode T."/>
            <person name="Graham J."/>
            <person name="Grandbois E."/>
            <person name="Grewal S."/>
            <person name="Gyaltsen K."/>
            <person name="Hafez N."/>
            <person name="Hagos B."/>
            <person name="Hall J."/>
            <person name="Henson C."/>
            <person name="Hollinger A."/>
            <person name="Honan T."/>
            <person name="Huard M.D."/>
            <person name="Hughes L."/>
            <person name="Hurhula B."/>
            <person name="Husby M.E."/>
            <person name="Kamat A."/>
            <person name="Kanga B."/>
            <person name="Kashin S."/>
            <person name="Khazanovich D."/>
            <person name="Kisner P."/>
            <person name="Lance K."/>
            <person name="Lara M."/>
            <person name="Lee W."/>
            <person name="Lennon N."/>
            <person name="Letendre F."/>
            <person name="LeVine R."/>
            <person name="Lipovsky A."/>
            <person name="Liu X."/>
            <person name="Liu J."/>
            <person name="Liu S."/>
            <person name="Lokyitsang T."/>
            <person name="Lokyitsang Y."/>
            <person name="Lubonja R."/>
            <person name="Lui A."/>
            <person name="MacDonald P."/>
            <person name="Magnisalis V."/>
            <person name="Maru K."/>
            <person name="Matthews C."/>
            <person name="McCusker W."/>
            <person name="McDonough S."/>
            <person name="Mehta T."/>
            <person name="Meldrim J."/>
            <person name="Meneus L."/>
            <person name="Mihai O."/>
            <person name="Mihalev A."/>
            <person name="Mihova T."/>
            <person name="Mittelman R."/>
            <person name="Mlenga V."/>
            <person name="Montmayeur A."/>
            <person name="Mulrain L."/>
            <person name="Navidi A."/>
            <person name="Naylor J."/>
            <person name="Negash T."/>
            <person name="Nguyen T."/>
            <person name="Nguyen N."/>
            <person name="Nicol R."/>
            <person name="Norbu C."/>
            <person name="Norbu N."/>
            <person name="Novod N."/>
            <person name="O'Neill B."/>
            <person name="Osman S."/>
            <person name="Markiewicz E."/>
            <person name="Oyono O.L."/>
            <person name="Patti C."/>
            <person name="Phunkhang P."/>
            <person name="Pierre F."/>
            <person name="Priest M."/>
            <person name="Raghuraman S."/>
            <person name="Rege F."/>
            <person name="Reyes R."/>
            <person name="Rise C."/>
            <person name="Rogov P."/>
            <person name="Ross K."/>
            <person name="Ryan E."/>
            <person name="Settipalli S."/>
            <person name="Shea T."/>
            <person name="Sherpa N."/>
            <person name="Shi L."/>
            <person name="Shih D."/>
            <person name="Sparrow T."/>
            <person name="Spaulding J."/>
            <person name="Stalker J."/>
            <person name="Stange-Thomann N."/>
            <person name="Stavropoulos S."/>
            <person name="Stone C."/>
            <person name="Strader C."/>
            <person name="Tesfaye S."/>
            <person name="Thomson T."/>
            <person name="Thoulutsang Y."/>
            <person name="Thoulutsang D."/>
            <person name="Topham K."/>
            <person name="Topping I."/>
            <person name="Tsamla T."/>
            <person name="Vassiliev H."/>
            <person name="Vo A."/>
            <person name="Wangchuk T."/>
            <person name="Wangdi T."/>
            <person name="Weiand M."/>
            <person name="Wilkinson J."/>
            <person name="Wilson A."/>
            <person name="Yadav S."/>
            <person name="Young G."/>
            <person name="Yu Q."/>
            <person name="Zembek L."/>
            <person name="Zhong D."/>
            <person name="Zimmer A."/>
            <person name="Zwirko Z."/>
            <person name="Jaffe D.B."/>
            <person name="Alvarez P."/>
            <person name="Brockman W."/>
            <person name="Butler J."/>
            <person name="Chin C."/>
            <person name="Gnerre S."/>
            <person name="Grabherr M."/>
            <person name="Kleber M."/>
            <person name="Mauceli E."/>
            <person name="MacCallum I."/>
        </authorList>
    </citation>
    <scope>NUCLEOTIDE SEQUENCE [LARGE SCALE GENOMIC DNA]</scope>
    <source>
        <strain evidence="3">Tucson 14024-0371.13</strain>
    </source>
</reference>
<proteinExistence type="predicted"/>
<protein>
    <submittedName>
        <fullName evidence="2">Uncharacterized protein</fullName>
    </submittedName>
</protein>